<keyword evidence="3" id="KW-0493">Microtubule</keyword>
<evidence type="ECO:0000256" key="4">
    <source>
        <dbReference type="SAM" id="MobiDB-lite"/>
    </source>
</evidence>
<dbReference type="InterPro" id="IPR004226">
    <property type="entry name" value="TBCA"/>
</dbReference>
<accession>A0A3M7IRI7</accession>
<dbReference type="AlphaFoldDB" id="A0A3M7IRI7"/>
<dbReference type="VEuPathDB" id="FungiDB:BTJ68_05403"/>
<dbReference type="Pfam" id="PF02970">
    <property type="entry name" value="TBCA"/>
    <property type="match status" value="1"/>
</dbReference>
<keyword evidence="2 3" id="KW-0143">Chaperone</keyword>
<comment type="subcellular location">
    <subcellularLocation>
        <location evidence="3">Cytoplasm</location>
        <location evidence="3">Cytoskeleton</location>
    </subcellularLocation>
</comment>
<dbReference type="GO" id="GO:0007023">
    <property type="term" value="P:post-chaperonin tubulin folding pathway"/>
    <property type="evidence" value="ECO:0007669"/>
    <property type="project" value="UniProtKB-UniRule"/>
</dbReference>
<organism evidence="5 6">
    <name type="scientific">Hortaea werneckii</name>
    <name type="common">Black yeast</name>
    <name type="synonym">Cladosporium werneckii</name>
    <dbReference type="NCBI Taxonomy" id="91943"/>
    <lineage>
        <taxon>Eukaryota</taxon>
        <taxon>Fungi</taxon>
        <taxon>Dikarya</taxon>
        <taxon>Ascomycota</taxon>
        <taxon>Pezizomycotina</taxon>
        <taxon>Dothideomycetes</taxon>
        <taxon>Dothideomycetidae</taxon>
        <taxon>Mycosphaerellales</taxon>
        <taxon>Teratosphaeriaceae</taxon>
        <taxon>Hortaea</taxon>
    </lineage>
</organism>
<sequence length="121" mass="13426">MAPPSQLSIATGSLTRLVKEEASYHRELEEQNARIAKLEQGGDSSDENAEYTLRQEVNNRRAAEETKAVFPQLRQKIQDALAKLEQQLEQDKGPGDQSTPEDITKAKEAILGAKHALRETA</sequence>
<dbReference type="InterPro" id="IPR036126">
    <property type="entry name" value="TBCA_sf"/>
</dbReference>
<evidence type="ECO:0000256" key="3">
    <source>
        <dbReference type="RuleBase" id="RU364030"/>
    </source>
</evidence>
<dbReference type="Proteomes" id="UP000281677">
    <property type="component" value="Unassembled WGS sequence"/>
</dbReference>
<reference evidence="5 6" key="1">
    <citation type="journal article" date="2018" name="BMC Genomics">
        <title>Genomic evidence for intraspecific hybridization in a clonal and extremely halotolerant yeast.</title>
        <authorList>
            <person name="Gostincar C."/>
            <person name="Stajich J.E."/>
            <person name="Zupancic J."/>
            <person name="Zalar P."/>
            <person name="Gunde-Cimerman N."/>
        </authorList>
    </citation>
    <scope>NUCLEOTIDE SEQUENCE [LARGE SCALE GENOMIC DNA]</scope>
    <source>
        <strain evidence="5 6">EXF-120</strain>
    </source>
</reference>
<evidence type="ECO:0000256" key="1">
    <source>
        <dbReference type="ARBA" id="ARBA00006806"/>
    </source>
</evidence>
<evidence type="ECO:0000313" key="5">
    <source>
        <dbReference type="EMBL" id="RMZ28145.1"/>
    </source>
</evidence>
<dbReference type="SUPFAM" id="SSF46988">
    <property type="entry name" value="Tubulin chaperone cofactor A"/>
    <property type="match status" value="1"/>
</dbReference>
<dbReference type="PANTHER" id="PTHR21500">
    <property type="entry name" value="TUBULIN-SPECIFIC CHAPERONE A"/>
    <property type="match status" value="1"/>
</dbReference>
<protein>
    <recommendedName>
        <fullName evidence="3">Tubulin-specific chaperone A</fullName>
    </recommendedName>
</protein>
<dbReference type="PANTHER" id="PTHR21500:SF0">
    <property type="entry name" value="TUBULIN-SPECIFIC CHAPERONE A"/>
    <property type="match status" value="1"/>
</dbReference>
<gene>
    <name evidence="5" type="ORF">D0859_07782</name>
</gene>
<evidence type="ECO:0000313" key="6">
    <source>
        <dbReference type="Proteomes" id="UP000281677"/>
    </source>
</evidence>
<dbReference type="OrthoDB" id="296187at2759"/>
<comment type="caution">
    <text evidence="5">The sequence shown here is derived from an EMBL/GenBank/DDBJ whole genome shotgun (WGS) entry which is preliminary data.</text>
</comment>
<keyword evidence="3" id="KW-0963">Cytoplasm</keyword>
<comment type="similarity">
    <text evidence="1 3">Belongs to the TBCA family.</text>
</comment>
<proteinExistence type="inferred from homology"/>
<feature type="region of interest" description="Disordered" evidence="4">
    <location>
        <begin position="86"/>
        <end position="105"/>
    </location>
</feature>
<dbReference type="GO" id="GO:0005829">
    <property type="term" value="C:cytosol"/>
    <property type="evidence" value="ECO:0007669"/>
    <property type="project" value="TreeGrafter"/>
</dbReference>
<evidence type="ECO:0000256" key="2">
    <source>
        <dbReference type="ARBA" id="ARBA00023186"/>
    </source>
</evidence>
<comment type="subunit">
    <text evidence="3">Supercomplex made of cofactors A to E. Cofactors A and D function by capturing and stabilizing tubulin in a quasi-native conformation. Cofactor E binds to the cofactor D-tubulin complex; interaction with cofactor C then causes the release of tubulin polypeptides that are committed to the native state.</text>
</comment>
<dbReference type="Gene3D" id="1.20.58.90">
    <property type="match status" value="1"/>
</dbReference>
<keyword evidence="3" id="KW-0206">Cytoskeleton</keyword>
<dbReference type="GO" id="GO:0005874">
    <property type="term" value="C:microtubule"/>
    <property type="evidence" value="ECO:0007669"/>
    <property type="project" value="UniProtKB-KW"/>
</dbReference>
<name>A0A3M7IRI7_HORWE</name>
<dbReference type="GO" id="GO:0007021">
    <property type="term" value="P:tubulin complex assembly"/>
    <property type="evidence" value="ECO:0007669"/>
    <property type="project" value="UniProtKB-UniRule"/>
</dbReference>
<dbReference type="EMBL" id="QWIT01000217">
    <property type="protein sequence ID" value="RMZ28145.1"/>
    <property type="molecule type" value="Genomic_DNA"/>
</dbReference>
<dbReference type="GO" id="GO:0048487">
    <property type="term" value="F:beta-tubulin binding"/>
    <property type="evidence" value="ECO:0007669"/>
    <property type="project" value="InterPro"/>
</dbReference>